<proteinExistence type="predicted"/>
<dbReference type="Proteomes" id="UP000663940">
    <property type="component" value="Chromosome"/>
</dbReference>
<dbReference type="RefSeq" id="WP_112654661.1">
    <property type="nucleotide sequence ID" value="NZ_CP043451.1"/>
</dbReference>
<protein>
    <submittedName>
        <fullName evidence="1">Uncharacterized protein</fullName>
    </submittedName>
</protein>
<name>A0AAE6MJ55_9SPHI</name>
<evidence type="ECO:0000313" key="3">
    <source>
        <dbReference type="Proteomes" id="UP000250557"/>
    </source>
</evidence>
<evidence type="ECO:0000313" key="4">
    <source>
        <dbReference type="Proteomes" id="UP000663940"/>
    </source>
</evidence>
<keyword evidence="4" id="KW-1185">Reference proteome</keyword>
<accession>A0AAE6MJ55</accession>
<reference evidence="2 4" key="2">
    <citation type="submission" date="2021-03" db="EMBL/GenBank/DDBJ databases">
        <title>Mucilaginibacter strains isolated from gold and copper mining confer multi heavy-metal resistance.</title>
        <authorList>
            <person name="Li Y."/>
        </authorList>
    </citation>
    <scope>NUCLEOTIDE SEQUENCE [LARGE SCALE GENOMIC DNA]</scope>
    <source>
        <strain evidence="2 4">P2-4</strain>
    </source>
</reference>
<sequence>MIIRELFEKLGLKESSIGQIILDIKEYNQLNVSKAVPVIELNTSIDELTMSQTPFIGRILGKQRNREFLDDEKLFPLNIDVNAMRYAALEMDIYFRKGNL</sequence>
<evidence type="ECO:0000313" key="2">
    <source>
        <dbReference type="EMBL" id="QTE52585.1"/>
    </source>
</evidence>
<gene>
    <name evidence="1" type="ORF">DIU31_015770</name>
    <name evidence="2" type="ORF">J3L21_11715</name>
</gene>
<organism evidence="1 3">
    <name type="scientific">Mucilaginibacter rubeus</name>
    <dbReference type="NCBI Taxonomy" id="2027860"/>
    <lineage>
        <taxon>Bacteria</taxon>
        <taxon>Pseudomonadati</taxon>
        <taxon>Bacteroidota</taxon>
        <taxon>Sphingobacteriia</taxon>
        <taxon>Sphingobacteriales</taxon>
        <taxon>Sphingobacteriaceae</taxon>
        <taxon>Mucilaginibacter</taxon>
    </lineage>
</organism>
<dbReference type="Proteomes" id="UP000250557">
    <property type="component" value="Chromosome"/>
</dbReference>
<reference evidence="1 3" key="1">
    <citation type="submission" date="2019-08" db="EMBL/GenBank/DDBJ databases">
        <title>Comparative genome analysis confer to the adaptation heavy metal polluted environment.</title>
        <authorList>
            <person name="Li Y."/>
        </authorList>
    </citation>
    <scope>NUCLEOTIDE SEQUENCE [LARGE SCALE GENOMIC DNA]</scope>
    <source>
        <strain evidence="1 3">P2</strain>
    </source>
</reference>
<dbReference type="EMBL" id="CP071880">
    <property type="protein sequence ID" value="QTE52585.1"/>
    <property type="molecule type" value="Genomic_DNA"/>
</dbReference>
<dbReference type="EMBL" id="CP043451">
    <property type="protein sequence ID" value="QEM04897.1"/>
    <property type="molecule type" value="Genomic_DNA"/>
</dbReference>
<evidence type="ECO:0000313" key="1">
    <source>
        <dbReference type="EMBL" id="QEM04897.1"/>
    </source>
</evidence>
<dbReference type="AlphaFoldDB" id="A0AAE6MJ55"/>